<protein>
    <submittedName>
        <fullName evidence="2">Uncharacterized protein</fullName>
    </submittedName>
</protein>
<dbReference type="WBParaSite" id="PS1159_v2.g15141.t1">
    <property type="protein sequence ID" value="PS1159_v2.g15141.t1"/>
    <property type="gene ID" value="PS1159_v2.g15141"/>
</dbReference>
<name>A0AC35F985_9BILA</name>
<proteinExistence type="predicted"/>
<organism evidence="1 2">
    <name type="scientific">Panagrolaimus sp. PS1159</name>
    <dbReference type="NCBI Taxonomy" id="55785"/>
    <lineage>
        <taxon>Eukaryota</taxon>
        <taxon>Metazoa</taxon>
        <taxon>Ecdysozoa</taxon>
        <taxon>Nematoda</taxon>
        <taxon>Chromadorea</taxon>
        <taxon>Rhabditida</taxon>
        <taxon>Tylenchina</taxon>
        <taxon>Panagrolaimomorpha</taxon>
        <taxon>Panagrolaimoidea</taxon>
        <taxon>Panagrolaimidae</taxon>
        <taxon>Panagrolaimus</taxon>
    </lineage>
</organism>
<dbReference type="Proteomes" id="UP000887580">
    <property type="component" value="Unplaced"/>
</dbReference>
<evidence type="ECO:0000313" key="2">
    <source>
        <dbReference type="WBParaSite" id="PS1159_v2.g15141.t1"/>
    </source>
</evidence>
<accession>A0AC35F985</accession>
<evidence type="ECO:0000313" key="1">
    <source>
        <dbReference type="Proteomes" id="UP000887580"/>
    </source>
</evidence>
<sequence>MDLKLWFFVDKDLYFVPSYFVVDQGIISFQTGETIEQENFGVNFPWNRTDIWNEDITTTVSRKCVAYNAAPQTIENRHTNYTKGSSNLSIPLSGNRKYIFMLNFEIDDLTFILENLGKFIKRGNYYLAEEGLAFPDQSRCLSQKRLFRGSADFQLESYMCCFA</sequence>
<reference evidence="2" key="1">
    <citation type="submission" date="2022-11" db="UniProtKB">
        <authorList>
            <consortium name="WormBaseParasite"/>
        </authorList>
    </citation>
    <scope>IDENTIFICATION</scope>
</reference>